<name>A0AA39J6V2_9AGAR</name>
<reference evidence="2" key="1">
    <citation type="submission" date="2023-06" db="EMBL/GenBank/DDBJ databases">
        <authorList>
            <consortium name="Lawrence Berkeley National Laboratory"/>
            <person name="Ahrendt S."/>
            <person name="Sahu N."/>
            <person name="Indic B."/>
            <person name="Wong-Bajracharya J."/>
            <person name="Merenyi Z."/>
            <person name="Ke H.-M."/>
            <person name="Monk M."/>
            <person name="Kocsube S."/>
            <person name="Drula E."/>
            <person name="Lipzen A."/>
            <person name="Balint B."/>
            <person name="Henrissat B."/>
            <person name="Andreopoulos B."/>
            <person name="Martin F.M."/>
            <person name="Harder C.B."/>
            <person name="Rigling D."/>
            <person name="Ford K.L."/>
            <person name="Foster G.D."/>
            <person name="Pangilinan J."/>
            <person name="Papanicolaou A."/>
            <person name="Barry K."/>
            <person name="LaButti K."/>
            <person name="Viragh M."/>
            <person name="Koriabine M."/>
            <person name="Yan M."/>
            <person name="Riley R."/>
            <person name="Champramary S."/>
            <person name="Plett K.L."/>
            <person name="Tsai I.J."/>
            <person name="Slot J."/>
            <person name="Sipos G."/>
            <person name="Plett J."/>
            <person name="Nagy L.G."/>
            <person name="Grigoriev I.V."/>
        </authorList>
    </citation>
    <scope>NUCLEOTIDE SEQUENCE</scope>
    <source>
        <strain evidence="2">FPL87.14</strain>
    </source>
</reference>
<feature type="chain" id="PRO_5041381076" description="Secreted protein" evidence="1">
    <location>
        <begin position="20"/>
        <end position="92"/>
    </location>
</feature>
<evidence type="ECO:0000313" key="2">
    <source>
        <dbReference type="EMBL" id="KAK0436754.1"/>
    </source>
</evidence>
<organism evidence="2 3">
    <name type="scientific">Armillaria borealis</name>
    <dbReference type="NCBI Taxonomy" id="47425"/>
    <lineage>
        <taxon>Eukaryota</taxon>
        <taxon>Fungi</taxon>
        <taxon>Dikarya</taxon>
        <taxon>Basidiomycota</taxon>
        <taxon>Agaricomycotina</taxon>
        <taxon>Agaricomycetes</taxon>
        <taxon>Agaricomycetidae</taxon>
        <taxon>Agaricales</taxon>
        <taxon>Marasmiineae</taxon>
        <taxon>Physalacriaceae</taxon>
        <taxon>Armillaria</taxon>
    </lineage>
</organism>
<dbReference type="Proteomes" id="UP001175226">
    <property type="component" value="Unassembled WGS sequence"/>
</dbReference>
<dbReference type="AlphaFoldDB" id="A0AA39J6V2"/>
<accession>A0AA39J6V2</accession>
<evidence type="ECO:0000313" key="3">
    <source>
        <dbReference type="Proteomes" id="UP001175226"/>
    </source>
</evidence>
<evidence type="ECO:0000256" key="1">
    <source>
        <dbReference type="SAM" id="SignalP"/>
    </source>
</evidence>
<keyword evidence="1" id="KW-0732">Signal</keyword>
<keyword evidence="3" id="KW-1185">Reference proteome</keyword>
<evidence type="ECO:0008006" key="4">
    <source>
        <dbReference type="Google" id="ProtNLM"/>
    </source>
</evidence>
<proteinExistence type="predicted"/>
<comment type="caution">
    <text evidence="2">The sequence shown here is derived from an EMBL/GenBank/DDBJ whole genome shotgun (WGS) entry which is preliminary data.</text>
</comment>
<dbReference type="EMBL" id="JAUEPT010000053">
    <property type="protein sequence ID" value="KAK0436754.1"/>
    <property type="molecule type" value="Genomic_DNA"/>
</dbReference>
<feature type="signal peptide" evidence="1">
    <location>
        <begin position="1"/>
        <end position="19"/>
    </location>
</feature>
<feature type="non-terminal residue" evidence="2">
    <location>
        <position position="92"/>
    </location>
</feature>
<gene>
    <name evidence="2" type="ORF">EV421DRAFT_1830772</name>
</gene>
<sequence>MIWHPCCCGLLLVGARIQGRRLFLMWSLAPPCIRWRRLSSVSMQILKVLREFPCSNCIRSPFLVVPATTRELRKGERGAILSLRPCIIIEAR</sequence>
<protein>
    <recommendedName>
        <fullName evidence="4">Secreted protein</fullName>
    </recommendedName>
</protein>